<name>A0ABQ3IDR7_9PSEU</name>
<keyword evidence="3" id="KW-0804">Transcription</keyword>
<sequence>MVEQGEISRGIAAVARAHLAVAGRLLRECGLYPGQELLLMRLWENDHRSQTDLARALDLDLSTVSRTVQALERNGFVVRGSSTTDRRSVIVSLTPAGRELRPAIERMWTTLDAVTTAGLSDRQQTDLLRLLRRVERNLLDADSPSAGT</sequence>
<comment type="caution">
    <text evidence="5">The sequence shown here is derived from an EMBL/GenBank/DDBJ whole genome shotgun (WGS) entry which is preliminary data.</text>
</comment>
<evidence type="ECO:0000313" key="6">
    <source>
        <dbReference type="Proteomes" id="UP000605897"/>
    </source>
</evidence>
<proteinExistence type="predicted"/>
<accession>A0ABQ3IDR7</accession>
<evidence type="ECO:0000256" key="3">
    <source>
        <dbReference type="ARBA" id="ARBA00023163"/>
    </source>
</evidence>
<dbReference type="Gene3D" id="1.10.10.10">
    <property type="entry name" value="Winged helix-like DNA-binding domain superfamily/Winged helix DNA-binding domain"/>
    <property type="match status" value="1"/>
</dbReference>
<dbReference type="PROSITE" id="PS01117">
    <property type="entry name" value="HTH_MARR_1"/>
    <property type="match status" value="1"/>
</dbReference>
<keyword evidence="2" id="KW-0238">DNA-binding</keyword>
<dbReference type="InterPro" id="IPR036388">
    <property type="entry name" value="WH-like_DNA-bd_sf"/>
</dbReference>
<dbReference type="InterPro" id="IPR023187">
    <property type="entry name" value="Tscrpt_reg_MarR-type_CS"/>
</dbReference>
<dbReference type="CDD" id="cd00090">
    <property type="entry name" value="HTH_ARSR"/>
    <property type="match status" value="1"/>
</dbReference>
<evidence type="ECO:0000259" key="4">
    <source>
        <dbReference type="PROSITE" id="PS50995"/>
    </source>
</evidence>
<protein>
    <recommendedName>
        <fullName evidence="4">HTH marR-type domain-containing protein</fullName>
    </recommendedName>
</protein>
<reference evidence="6" key="1">
    <citation type="journal article" date="2019" name="Int. J. Syst. Evol. Microbiol.">
        <title>The Global Catalogue of Microorganisms (GCM) 10K type strain sequencing project: providing services to taxonomists for standard genome sequencing and annotation.</title>
        <authorList>
            <consortium name="The Broad Institute Genomics Platform"/>
            <consortium name="The Broad Institute Genome Sequencing Center for Infectious Disease"/>
            <person name="Wu L."/>
            <person name="Ma J."/>
        </authorList>
    </citation>
    <scope>NUCLEOTIDE SEQUENCE [LARGE SCALE GENOMIC DNA]</scope>
    <source>
        <strain evidence="6">CGMCC 4.7677</strain>
    </source>
</reference>
<organism evidence="5 6">
    <name type="scientific">Amycolatopsis deserti</name>
    <dbReference type="NCBI Taxonomy" id="185696"/>
    <lineage>
        <taxon>Bacteria</taxon>
        <taxon>Bacillati</taxon>
        <taxon>Actinomycetota</taxon>
        <taxon>Actinomycetes</taxon>
        <taxon>Pseudonocardiales</taxon>
        <taxon>Pseudonocardiaceae</taxon>
        <taxon>Amycolatopsis</taxon>
    </lineage>
</organism>
<dbReference type="SUPFAM" id="SSF46785">
    <property type="entry name" value="Winged helix' DNA-binding domain"/>
    <property type="match status" value="1"/>
</dbReference>
<dbReference type="InterPro" id="IPR000835">
    <property type="entry name" value="HTH_MarR-typ"/>
</dbReference>
<keyword evidence="1" id="KW-0805">Transcription regulation</keyword>
<dbReference type="PANTHER" id="PTHR42756">
    <property type="entry name" value="TRANSCRIPTIONAL REGULATOR, MARR"/>
    <property type="match status" value="1"/>
</dbReference>
<feature type="domain" description="HTH marR-type" evidence="4">
    <location>
        <begin position="4"/>
        <end position="136"/>
    </location>
</feature>
<dbReference type="EMBL" id="BNAU01000001">
    <property type="protein sequence ID" value="GHE76139.1"/>
    <property type="molecule type" value="Genomic_DNA"/>
</dbReference>
<dbReference type="PROSITE" id="PS50995">
    <property type="entry name" value="HTH_MARR_2"/>
    <property type="match status" value="1"/>
</dbReference>
<dbReference type="PANTHER" id="PTHR42756:SF1">
    <property type="entry name" value="TRANSCRIPTIONAL REPRESSOR OF EMRAB OPERON"/>
    <property type="match status" value="1"/>
</dbReference>
<keyword evidence="6" id="KW-1185">Reference proteome</keyword>
<dbReference type="RefSeq" id="WP_229874314.1">
    <property type="nucleotide sequence ID" value="NZ_BNAU01000001.1"/>
</dbReference>
<dbReference type="InterPro" id="IPR036390">
    <property type="entry name" value="WH_DNA-bd_sf"/>
</dbReference>
<evidence type="ECO:0000256" key="1">
    <source>
        <dbReference type="ARBA" id="ARBA00023015"/>
    </source>
</evidence>
<dbReference type="InterPro" id="IPR011991">
    <property type="entry name" value="ArsR-like_HTH"/>
</dbReference>
<evidence type="ECO:0000256" key="2">
    <source>
        <dbReference type="ARBA" id="ARBA00023125"/>
    </source>
</evidence>
<dbReference type="Pfam" id="PF01047">
    <property type="entry name" value="MarR"/>
    <property type="match status" value="1"/>
</dbReference>
<dbReference type="PRINTS" id="PR00598">
    <property type="entry name" value="HTHMARR"/>
</dbReference>
<dbReference type="SMART" id="SM00347">
    <property type="entry name" value="HTH_MARR"/>
    <property type="match status" value="1"/>
</dbReference>
<evidence type="ECO:0000313" key="5">
    <source>
        <dbReference type="EMBL" id="GHE76139.1"/>
    </source>
</evidence>
<dbReference type="Proteomes" id="UP000605897">
    <property type="component" value="Unassembled WGS sequence"/>
</dbReference>
<gene>
    <name evidence="5" type="ORF">GCM10017786_01310</name>
</gene>